<dbReference type="Proteomes" id="UP000020681">
    <property type="component" value="Unassembled WGS sequence"/>
</dbReference>
<name>A0ABN0QPF8_MYCUL</name>
<proteinExistence type="predicted"/>
<evidence type="ECO:0000313" key="2">
    <source>
        <dbReference type="EMBL" id="EUA86480.1"/>
    </source>
</evidence>
<evidence type="ECO:0000313" key="3">
    <source>
        <dbReference type="Proteomes" id="UP000020681"/>
    </source>
</evidence>
<protein>
    <submittedName>
        <fullName evidence="2">Uncharacterized protein</fullName>
    </submittedName>
</protein>
<comment type="caution">
    <text evidence="2">The sequence shown here is derived from an EMBL/GenBank/DDBJ whole genome shotgun (WGS) entry which is preliminary data.</text>
</comment>
<evidence type="ECO:0000256" key="1">
    <source>
        <dbReference type="SAM" id="MobiDB-lite"/>
    </source>
</evidence>
<keyword evidence="3" id="KW-1185">Reference proteome</keyword>
<gene>
    <name evidence="2" type="ORF">I551_7075</name>
</gene>
<reference evidence="2 3" key="1">
    <citation type="submission" date="2014-01" db="EMBL/GenBank/DDBJ databases">
        <authorList>
            <person name="Dobos K."/>
            <person name="Lenaerts A."/>
            <person name="Ordway D."/>
            <person name="DeGroote M.A."/>
            <person name="Parker T."/>
            <person name="Sizemore C."/>
            <person name="Tallon L.J."/>
            <person name="Sadzewicz L.K."/>
            <person name="Sengamalay N."/>
            <person name="Fraser C.M."/>
            <person name="Hine E."/>
            <person name="Shefchek K.A."/>
            <person name="Das S.P."/>
            <person name="Tettelin H."/>
        </authorList>
    </citation>
    <scope>NUCLEOTIDE SEQUENCE [LARGE SCALE GENOMIC DNA]</scope>
    <source>
        <strain evidence="2 3">Harvey</strain>
    </source>
</reference>
<organism evidence="2 3">
    <name type="scientific">Mycobacterium ulcerans str. Harvey</name>
    <dbReference type="NCBI Taxonomy" id="1299332"/>
    <lineage>
        <taxon>Bacteria</taxon>
        <taxon>Bacillati</taxon>
        <taxon>Actinomycetota</taxon>
        <taxon>Actinomycetes</taxon>
        <taxon>Mycobacteriales</taxon>
        <taxon>Mycobacteriaceae</taxon>
        <taxon>Mycobacterium</taxon>
        <taxon>Mycobacterium ulcerans group</taxon>
    </lineage>
</organism>
<dbReference type="EMBL" id="JAOL01000173">
    <property type="protein sequence ID" value="EUA86480.1"/>
    <property type="molecule type" value="Genomic_DNA"/>
</dbReference>
<feature type="region of interest" description="Disordered" evidence="1">
    <location>
        <begin position="1"/>
        <end position="47"/>
    </location>
</feature>
<sequence>MPPEPMDDSGTSTPIDATFRPVARRAVRPGGDAAPVRSGGDSHTDNG</sequence>
<accession>A0ABN0QPF8</accession>